<reference evidence="5" key="2">
    <citation type="submission" date="2013-10" db="EMBL/GenBank/DDBJ databases">
        <authorList>
            <person name="Aslett M."/>
        </authorList>
    </citation>
    <scope>NUCLEOTIDE SEQUENCE [LARGE SCALE GENOMIC DNA]</scope>
    <source>
        <strain evidence="5">Houghton</strain>
    </source>
</reference>
<evidence type="ECO:0000313" key="6">
    <source>
        <dbReference type="Proteomes" id="UP000030747"/>
    </source>
</evidence>
<dbReference type="InterPro" id="IPR029058">
    <property type="entry name" value="AB_hydrolase_fold"/>
</dbReference>
<evidence type="ECO:0000259" key="4">
    <source>
        <dbReference type="Pfam" id="PF12697"/>
    </source>
</evidence>
<protein>
    <recommendedName>
        <fullName evidence="4">AB hydrolase-1 domain-containing protein</fullName>
    </recommendedName>
</protein>
<dbReference type="GO" id="GO:0052689">
    <property type="term" value="F:carboxylic ester hydrolase activity"/>
    <property type="evidence" value="ECO:0007669"/>
    <property type="project" value="TreeGrafter"/>
</dbReference>
<evidence type="ECO:0000256" key="3">
    <source>
        <dbReference type="SAM" id="MobiDB-lite"/>
    </source>
</evidence>
<reference evidence="5" key="1">
    <citation type="submission" date="2013-10" db="EMBL/GenBank/DDBJ databases">
        <title>Genomic analysis of the causative agents of coccidiosis in chickens.</title>
        <authorList>
            <person name="Reid A.J."/>
            <person name="Blake D."/>
            <person name="Billington K."/>
            <person name="Browne H."/>
            <person name="Dunn M."/>
            <person name="Hung S."/>
            <person name="Kawahara F."/>
            <person name="Miranda-Saavedra D."/>
            <person name="Mourier T."/>
            <person name="Nagra H."/>
            <person name="Otto T.D."/>
            <person name="Rawlings N."/>
            <person name="Sanchez A."/>
            <person name="Sanders M."/>
            <person name="Subramaniam C."/>
            <person name="Tay Y."/>
            <person name="Dear P."/>
            <person name="Doerig C."/>
            <person name="Gruber A."/>
            <person name="Parkinson J."/>
            <person name="Shirley M."/>
            <person name="Wan K.L."/>
            <person name="Berriman M."/>
            <person name="Tomley F."/>
            <person name="Pain A."/>
        </authorList>
    </citation>
    <scope>NUCLEOTIDE SEQUENCE [LARGE SCALE GENOMIC DNA]</scope>
    <source>
        <strain evidence="5">Houghton</strain>
    </source>
</reference>
<name>U6KN81_EIMTE</name>
<gene>
    <name evidence="5" type="ORF">ETH_00025020</name>
</gene>
<accession>U6KN81</accession>
<dbReference type="RefSeq" id="XP_013229134.1">
    <property type="nucleotide sequence ID" value="XM_013373680.1"/>
</dbReference>
<dbReference type="SUPFAM" id="SSF53474">
    <property type="entry name" value="alpha/beta-Hydrolases"/>
    <property type="match status" value="1"/>
</dbReference>
<keyword evidence="6" id="KW-1185">Reference proteome</keyword>
<proteinExistence type="inferred from homology"/>
<feature type="compositionally biased region" description="Low complexity" evidence="3">
    <location>
        <begin position="237"/>
        <end position="248"/>
    </location>
</feature>
<dbReference type="AlphaFoldDB" id="U6KN81"/>
<evidence type="ECO:0000256" key="2">
    <source>
        <dbReference type="ARBA" id="ARBA00022801"/>
    </source>
</evidence>
<dbReference type="PANTHER" id="PTHR46118:SF4">
    <property type="entry name" value="PROTEIN ABHD11"/>
    <property type="match status" value="1"/>
</dbReference>
<dbReference type="Proteomes" id="UP000030747">
    <property type="component" value="Unassembled WGS sequence"/>
</dbReference>
<dbReference type="OrthoDB" id="8119704at2759"/>
<evidence type="ECO:0000313" key="5">
    <source>
        <dbReference type="EMBL" id="CDJ38296.1"/>
    </source>
</evidence>
<sequence length="314" mass="32761">MLPFDRLVLCGAPAASASAAAAAAAAAAPAALVAVHGMLGDRSSLRDFCKGLEPLLPPGRVLKVYLVDLPGHGGSGAPEGPLTVPGMAAALLQLLQQQQLENVLLLGHSLGGQVCMCAALGAPQGLVGGLCVIDISPINYFEQQQQLPAVAGALDIVLLLQALAALDLTGLQSPAAALLLLQQQHPSISDADGAFLLQQLQQTAPGGPLQWRMAVGPLSSALQRRELCWGPPEAPTSNSSSSSSSSSSSWVFGGPVLLFKGSKSPWIDLKRDTNQILSFFPKAKIEVIQDAGHSPHKEQPLLLQQQLIQFFFKN</sequence>
<dbReference type="GeneID" id="25254114"/>
<dbReference type="Gene3D" id="3.40.50.1820">
    <property type="entry name" value="alpha/beta hydrolase"/>
    <property type="match status" value="1"/>
</dbReference>
<evidence type="ECO:0000256" key="1">
    <source>
        <dbReference type="ARBA" id="ARBA00008645"/>
    </source>
</evidence>
<comment type="similarity">
    <text evidence="1">Belongs to the AB hydrolase superfamily.</text>
</comment>
<dbReference type="VEuPathDB" id="ToxoDB:ETH_00025020"/>
<dbReference type="EMBL" id="HG673830">
    <property type="protein sequence ID" value="CDJ38296.1"/>
    <property type="molecule type" value="Genomic_DNA"/>
</dbReference>
<dbReference type="PANTHER" id="PTHR46118">
    <property type="entry name" value="PROTEIN ABHD11"/>
    <property type="match status" value="1"/>
</dbReference>
<organism evidence="5 6">
    <name type="scientific">Eimeria tenella</name>
    <name type="common">Coccidian parasite</name>
    <dbReference type="NCBI Taxonomy" id="5802"/>
    <lineage>
        <taxon>Eukaryota</taxon>
        <taxon>Sar</taxon>
        <taxon>Alveolata</taxon>
        <taxon>Apicomplexa</taxon>
        <taxon>Conoidasida</taxon>
        <taxon>Coccidia</taxon>
        <taxon>Eucoccidiorida</taxon>
        <taxon>Eimeriorina</taxon>
        <taxon>Eimeriidae</taxon>
        <taxon>Eimeria</taxon>
    </lineage>
</organism>
<feature type="region of interest" description="Disordered" evidence="3">
    <location>
        <begin position="229"/>
        <end position="248"/>
    </location>
</feature>
<feature type="domain" description="AB hydrolase-1" evidence="4">
    <location>
        <begin position="32"/>
        <end position="300"/>
    </location>
</feature>
<keyword evidence="2" id="KW-0378">Hydrolase</keyword>
<dbReference type="InterPro" id="IPR000073">
    <property type="entry name" value="AB_hydrolase_1"/>
</dbReference>
<dbReference type="VEuPathDB" id="ToxoDB:ETH2_0823600"/>
<dbReference type="Pfam" id="PF12697">
    <property type="entry name" value="Abhydrolase_6"/>
    <property type="match status" value="1"/>
</dbReference>